<dbReference type="PROSITE" id="PS51257">
    <property type="entry name" value="PROKAR_LIPOPROTEIN"/>
    <property type="match status" value="1"/>
</dbReference>
<dbReference type="InterPro" id="IPR014349">
    <property type="entry name" value="Rieske_Fe-S_prot"/>
</dbReference>
<evidence type="ECO:0000256" key="5">
    <source>
        <dbReference type="ARBA" id="ARBA00023157"/>
    </source>
</evidence>
<keyword evidence="1" id="KW-0001">2Fe-2S</keyword>
<keyword evidence="2" id="KW-0479">Metal-binding</keyword>
<dbReference type="AlphaFoldDB" id="A0A372NSH5"/>
<dbReference type="OrthoDB" id="165343at2"/>
<comment type="caution">
    <text evidence="8">The sequence shown here is derived from an EMBL/GenBank/DDBJ whole genome shotgun (WGS) entry which is preliminary data.</text>
</comment>
<evidence type="ECO:0000256" key="4">
    <source>
        <dbReference type="ARBA" id="ARBA00023014"/>
    </source>
</evidence>
<gene>
    <name evidence="8" type="ORF">D0C36_10775</name>
</gene>
<dbReference type="InterPro" id="IPR005805">
    <property type="entry name" value="Rieske_Fe-S_prot_C"/>
</dbReference>
<dbReference type="Pfam" id="PF00355">
    <property type="entry name" value="Rieske"/>
    <property type="match status" value="1"/>
</dbReference>
<keyword evidence="9" id="KW-1185">Reference proteome</keyword>
<dbReference type="PANTHER" id="PTHR10134">
    <property type="entry name" value="CYTOCHROME B-C1 COMPLEX SUBUNIT RIESKE, MITOCHONDRIAL"/>
    <property type="match status" value="1"/>
</dbReference>
<dbReference type="SUPFAM" id="SSF50022">
    <property type="entry name" value="ISP domain"/>
    <property type="match status" value="1"/>
</dbReference>
<dbReference type="PROSITE" id="PS51296">
    <property type="entry name" value="RIESKE"/>
    <property type="match status" value="1"/>
</dbReference>
<dbReference type="RefSeq" id="WP_117391637.1">
    <property type="nucleotide sequence ID" value="NZ_QWDC01000002.1"/>
</dbReference>
<keyword evidence="5" id="KW-1015">Disulfide bond</keyword>
<dbReference type="Proteomes" id="UP000264217">
    <property type="component" value="Unassembled WGS sequence"/>
</dbReference>
<evidence type="ECO:0000256" key="3">
    <source>
        <dbReference type="ARBA" id="ARBA00023004"/>
    </source>
</evidence>
<dbReference type="CDD" id="cd03467">
    <property type="entry name" value="Rieske"/>
    <property type="match status" value="1"/>
</dbReference>
<organism evidence="8 9">
    <name type="scientific">Mucilaginibacter conchicola</name>
    <dbReference type="NCBI Taxonomy" id="2303333"/>
    <lineage>
        <taxon>Bacteria</taxon>
        <taxon>Pseudomonadati</taxon>
        <taxon>Bacteroidota</taxon>
        <taxon>Sphingobacteriia</taxon>
        <taxon>Sphingobacteriales</taxon>
        <taxon>Sphingobacteriaceae</taxon>
        <taxon>Mucilaginibacter</taxon>
    </lineage>
</organism>
<feature type="domain" description="Rieske" evidence="7">
    <location>
        <begin position="60"/>
        <end position="147"/>
    </location>
</feature>
<dbReference type="Gene3D" id="2.102.10.10">
    <property type="entry name" value="Rieske [2Fe-2S] iron-sulphur domain"/>
    <property type="match status" value="1"/>
</dbReference>
<evidence type="ECO:0000313" key="9">
    <source>
        <dbReference type="Proteomes" id="UP000264217"/>
    </source>
</evidence>
<evidence type="ECO:0000256" key="6">
    <source>
        <dbReference type="ARBA" id="ARBA00034078"/>
    </source>
</evidence>
<proteinExistence type="predicted"/>
<sequence>MDRHEFLAKLGISMAAACIGCGIVSCTKNNPSIVDDNGGNGNNPPSGSGNVLSVNLASELQTVGSSKVASGVILVRLAADNVPASFTAVQVACTHQGTAINYNTNQGKFICPNHGSEFSTSGAVVVGPATQPLKKYTVTIDGDNLTVAA</sequence>
<dbReference type="EMBL" id="QWDC01000002">
    <property type="protein sequence ID" value="RFZ91924.1"/>
    <property type="molecule type" value="Genomic_DNA"/>
</dbReference>
<evidence type="ECO:0000256" key="1">
    <source>
        <dbReference type="ARBA" id="ARBA00022714"/>
    </source>
</evidence>
<evidence type="ECO:0000259" key="7">
    <source>
        <dbReference type="PROSITE" id="PS51296"/>
    </source>
</evidence>
<evidence type="ECO:0000256" key="2">
    <source>
        <dbReference type="ARBA" id="ARBA00022723"/>
    </source>
</evidence>
<evidence type="ECO:0000313" key="8">
    <source>
        <dbReference type="EMBL" id="RFZ91924.1"/>
    </source>
</evidence>
<dbReference type="GO" id="GO:0016020">
    <property type="term" value="C:membrane"/>
    <property type="evidence" value="ECO:0007669"/>
    <property type="project" value="InterPro"/>
</dbReference>
<dbReference type="InterPro" id="IPR017941">
    <property type="entry name" value="Rieske_2Fe-2S"/>
</dbReference>
<dbReference type="InterPro" id="IPR036922">
    <property type="entry name" value="Rieske_2Fe-2S_sf"/>
</dbReference>
<accession>A0A372NSH5</accession>
<dbReference type="GO" id="GO:0046872">
    <property type="term" value="F:metal ion binding"/>
    <property type="evidence" value="ECO:0007669"/>
    <property type="project" value="UniProtKB-KW"/>
</dbReference>
<keyword evidence="4" id="KW-0411">Iron-sulfur</keyword>
<reference evidence="8 9" key="1">
    <citation type="submission" date="2018-08" db="EMBL/GenBank/DDBJ databases">
        <title>Mucilaginibacter sp. MYSH2.</title>
        <authorList>
            <person name="Seo T."/>
        </authorList>
    </citation>
    <scope>NUCLEOTIDE SEQUENCE [LARGE SCALE GENOMIC DNA]</scope>
    <source>
        <strain evidence="8 9">MYSH2</strain>
    </source>
</reference>
<comment type="cofactor">
    <cofactor evidence="6">
        <name>[2Fe-2S] cluster</name>
        <dbReference type="ChEBI" id="CHEBI:190135"/>
    </cofactor>
</comment>
<dbReference type="GO" id="GO:0051537">
    <property type="term" value="F:2 iron, 2 sulfur cluster binding"/>
    <property type="evidence" value="ECO:0007669"/>
    <property type="project" value="UniProtKB-KW"/>
</dbReference>
<name>A0A372NSH5_9SPHI</name>
<protein>
    <recommendedName>
        <fullName evidence="7">Rieske domain-containing protein</fullName>
    </recommendedName>
</protein>
<dbReference type="PRINTS" id="PR00162">
    <property type="entry name" value="RIESKE"/>
</dbReference>
<keyword evidence="3" id="KW-0408">Iron</keyword>